<accession>A0A1F4PQ76</accession>
<dbReference type="Gene3D" id="2.30.30.320">
    <property type="entry name" value="DUF1653-like domain"/>
    <property type="match status" value="1"/>
</dbReference>
<comment type="caution">
    <text evidence="2">The sequence shown here is derived from an EMBL/GenBank/DDBJ whole genome shotgun (WGS) entry which is preliminary data.</text>
</comment>
<dbReference type="STRING" id="1798539.A2994_03225"/>
<sequence>MSKVRLGKYMHYKGNPYEVIGEGVHSETLEPVVIYKTLYETPDFPLGSIWVRPKGMFLSEVELDGKIVPRFKYIGDESI</sequence>
<evidence type="ECO:0000259" key="1">
    <source>
        <dbReference type="Pfam" id="PF07866"/>
    </source>
</evidence>
<proteinExistence type="predicted"/>
<gene>
    <name evidence="2" type="ORF">A2994_03225</name>
</gene>
<organism evidence="2 3">
    <name type="scientific">candidate division Kazan bacterium RIFCSPLOWO2_01_FULL_48_13</name>
    <dbReference type="NCBI Taxonomy" id="1798539"/>
    <lineage>
        <taxon>Bacteria</taxon>
        <taxon>Bacteria division Kazan-3B-28</taxon>
    </lineage>
</organism>
<dbReference type="InterPro" id="IPR037135">
    <property type="entry name" value="DUF1653-like_dom_sf"/>
</dbReference>
<dbReference type="Pfam" id="PF07866">
    <property type="entry name" value="DUF1653"/>
    <property type="match status" value="1"/>
</dbReference>
<protein>
    <recommendedName>
        <fullName evidence="1">DUF1653 domain-containing protein</fullName>
    </recommendedName>
</protein>
<dbReference type="AlphaFoldDB" id="A0A1F4PQ76"/>
<dbReference type="EMBL" id="METE01000001">
    <property type="protein sequence ID" value="OGB85740.1"/>
    <property type="molecule type" value="Genomic_DNA"/>
</dbReference>
<reference evidence="2 3" key="1">
    <citation type="journal article" date="2016" name="Nat. Commun.">
        <title>Thousands of microbial genomes shed light on interconnected biogeochemical processes in an aquifer system.</title>
        <authorList>
            <person name="Anantharaman K."/>
            <person name="Brown C.T."/>
            <person name="Hug L.A."/>
            <person name="Sharon I."/>
            <person name="Castelle C.J."/>
            <person name="Probst A.J."/>
            <person name="Thomas B.C."/>
            <person name="Singh A."/>
            <person name="Wilkins M.J."/>
            <person name="Karaoz U."/>
            <person name="Brodie E.L."/>
            <person name="Williams K.H."/>
            <person name="Hubbard S.S."/>
            <person name="Banfield J.F."/>
        </authorList>
    </citation>
    <scope>NUCLEOTIDE SEQUENCE [LARGE SCALE GENOMIC DNA]</scope>
</reference>
<evidence type="ECO:0000313" key="2">
    <source>
        <dbReference type="EMBL" id="OGB85740.1"/>
    </source>
</evidence>
<feature type="domain" description="DUF1653" evidence="1">
    <location>
        <begin position="7"/>
        <end position="73"/>
    </location>
</feature>
<dbReference type="Proteomes" id="UP000179010">
    <property type="component" value="Unassembled WGS sequence"/>
</dbReference>
<name>A0A1F4PQ76_UNCK3</name>
<evidence type="ECO:0000313" key="3">
    <source>
        <dbReference type="Proteomes" id="UP000179010"/>
    </source>
</evidence>
<dbReference type="InterPro" id="IPR023387">
    <property type="entry name" value="DUF1653-like_dom"/>
</dbReference>